<evidence type="ECO:0000313" key="3">
    <source>
        <dbReference type="Proteomes" id="UP000521943"/>
    </source>
</evidence>
<name>A0A8H6H8C7_9AGAR</name>
<dbReference type="EMBL" id="JACGCI010000184">
    <property type="protein sequence ID" value="KAF6742410.1"/>
    <property type="molecule type" value="Genomic_DNA"/>
</dbReference>
<evidence type="ECO:0000313" key="2">
    <source>
        <dbReference type="EMBL" id="KAF6742410.1"/>
    </source>
</evidence>
<proteinExistence type="predicted"/>
<dbReference type="AlphaFoldDB" id="A0A8H6H8C7"/>
<feature type="compositionally biased region" description="Acidic residues" evidence="1">
    <location>
        <begin position="549"/>
        <end position="562"/>
    </location>
</feature>
<sequence length="1239" mass="138844">MPGNLSTPFRQYSEQRLALVGRNPRLPGIYEAFNHPLRLTRHDGRTFFEKGLQVPQGQLAELKAAGLLELKSGDYLLGREQAMGTDPSKDQVIAWVVGRRLVDVSLISGLIHAIKAALGDRETRTPDKVYMEEGATPVGKATNRSYNVATVVERPKMTVAPQANFKEGEPTPFKECAAELCKAIIPVAMANFEFAPQAIRDAIRERSEVLGLPRIGDPENYAYYTVQCNISAVKKGGRLSEQLGTVGGAHSDGHNSPGHFTNMVTYCDLPSNWHPGYFHLLGLGVFVSLENGLGFNFQGNRWHGASGPFAPESAVDVPWAYRFAGISYPPEEMVGQDCRYRIAASAGEGKEGLHLTPEMMRLQYTTDMQRGTNRALWVRDALPFMDRQSYVNFLARMTYDFHRYILNQAPEEVGLDFDNDAFFPLLSFTKEDGSRGRAEVWEHAPPVGRERALAFEATRNNASRNWEEHVERMVGMIPSRFVANESMRTVGDPLIEVPPSGDGNAIAGPSRQVAKPRKRTREDEEMVAVVRRAKRAKTERVPSSVTGEESGDESGDDSEYTEDFVLRSFGRNKNPRVPSSIPGEDSDGEGPANARATTLAAASTAPKKSVRKGKAVATRRKPAKGKAGASSRRVVKKSHDAIGKPSSNLYPFLQQSSVLQLEREVMELASERDSVCDDEDNMKEVEWKLDQACTIVKQQPLDLNNLANVSTILSCASQVQEHLLQKQYDIRVLRQSVALATLESWRWMQLTLPQMARTLQAEPRGRTTRRNGTWLHNLVSLLRRVVVGGDERIMVSASECGFTEARVASVPFHNKWARRFLQEAEIQDIVCDVVPSIVMGWMGWLNDKREKQAWFLHAIVNTLGEEVVTMGYAWTLISQLKFNDIILGPNPHRSVYPRGMEGFVQAFNRHPICDPDSQERQLYETYVQLYRGEIETSEVVLAPTDDRWSQFVDMLLTALCYVRDPARRQPPTDIPKPKFYQLLLEDSDFYLPIREKAFSRIRSRSEIGPYREGVINTASGLFSAVVWRAITFRSRFSKTHRMHFTSSDDLQRLVDDIVDKQQDVSEQFFCDKRAYGQPTARALNFHRAYWDAASNMNWEGFVLSKPTFSETVDYFKSGRQLGPNKQLFPQLGDLGRLTLVGDLAYAGVCAMPTNAELADAIVELNTGATGGLRALGYMSSQWPSMREEKVAAVEAALASLMDRIRETVGEESFVEMGMDLITLEHSLCKFSRALHVKAL</sequence>
<feature type="region of interest" description="Disordered" evidence="1">
    <location>
        <begin position="496"/>
        <end position="636"/>
    </location>
</feature>
<gene>
    <name evidence="2" type="ORF">DFP72DRAFT_1081947</name>
</gene>
<dbReference type="OrthoDB" id="2934473at2759"/>
<dbReference type="Proteomes" id="UP000521943">
    <property type="component" value="Unassembled WGS sequence"/>
</dbReference>
<protein>
    <submittedName>
        <fullName evidence="2">Uncharacterized protein</fullName>
    </submittedName>
</protein>
<accession>A0A8H6H8C7</accession>
<feature type="compositionally biased region" description="Basic residues" evidence="1">
    <location>
        <begin position="608"/>
        <end position="624"/>
    </location>
</feature>
<reference evidence="2 3" key="1">
    <citation type="submission" date="2020-07" db="EMBL/GenBank/DDBJ databases">
        <title>Comparative genomics of pyrophilous fungi reveals a link between fire events and developmental genes.</title>
        <authorList>
            <consortium name="DOE Joint Genome Institute"/>
            <person name="Steindorff A.S."/>
            <person name="Carver A."/>
            <person name="Calhoun S."/>
            <person name="Stillman K."/>
            <person name="Liu H."/>
            <person name="Lipzen A."/>
            <person name="Pangilinan J."/>
            <person name="Labutti K."/>
            <person name="Bruns T.D."/>
            <person name="Grigoriev I.V."/>
        </authorList>
    </citation>
    <scope>NUCLEOTIDE SEQUENCE [LARGE SCALE GENOMIC DNA]</scope>
    <source>
        <strain evidence="2 3">CBS 144469</strain>
    </source>
</reference>
<keyword evidence="3" id="KW-1185">Reference proteome</keyword>
<evidence type="ECO:0000256" key="1">
    <source>
        <dbReference type="SAM" id="MobiDB-lite"/>
    </source>
</evidence>
<comment type="caution">
    <text evidence="2">The sequence shown here is derived from an EMBL/GenBank/DDBJ whole genome shotgun (WGS) entry which is preliminary data.</text>
</comment>
<organism evidence="2 3">
    <name type="scientific">Ephemerocybe angulata</name>
    <dbReference type="NCBI Taxonomy" id="980116"/>
    <lineage>
        <taxon>Eukaryota</taxon>
        <taxon>Fungi</taxon>
        <taxon>Dikarya</taxon>
        <taxon>Basidiomycota</taxon>
        <taxon>Agaricomycotina</taxon>
        <taxon>Agaricomycetes</taxon>
        <taxon>Agaricomycetidae</taxon>
        <taxon>Agaricales</taxon>
        <taxon>Agaricineae</taxon>
        <taxon>Psathyrellaceae</taxon>
        <taxon>Ephemerocybe</taxon>
    </lineage>
</organism>
<feature type="compositionally biased region" description="Low complexity" evidence="1">
    <location>
        <begin position="592"/>
        <end position="605"/>
    </location>
</feature>